<dbReference type="PANTHER" id="PTHR30337">
    <property type="entry name" value="COMPONENT OF ATP-DEPENDENT DSDNA EXONUCLEASE"/>
    <property type="match status" value="1"/>
</dbReference>
<dbReference type="EMBL" id="FNPF01000019">
    <property type="protein sequence ID" value="SDY82108.1"/>
    <property type="molecule type" value="Genomic_DNA"/>
</dbReference>
<dbReference type="PANTHER" id="PTHR30337:SF7">
    <property type="entry name" value="PHOSPHOESTERASE"/>
    <property type="match status" value="1"/>
</dbReference>
<dbReference type="InterPro" id="IPR004843">
    <property type="entry name" value="Calcineurin-like_PHP"/>
</dbReference>
<keyword evidence="3" id="KW-0540">Nuclease</keyword>
<dbReference type="InterPro" id="IPR029052">
    <property type="entry name" value="Metallo-depent_PP-like"/>
</dbReference>
<evidence type="ECO:0000256" key="1">
    <source>
        <dbReference type="ARBA" id="ARBA00022801"/>
    </source>
</evidence>
<dbReference type="Pfam" id="PF00149">
    <property type="entry name" value="Metallophos"/>
    <property type="match status" value="1"/>
</dbReference>
<keyword evidence="1" id="KW-0378">Hydrolase</keyword>
<sequence>MPSASRRSVLMGIAFKAPFTWRVSIRTASNPASISPRCNHCDKGPRAAFERLVVVAIDEKVAALLIAGDLFDGQVRSARTAAFLAGQLSRLREAGILVYLIKGNHDAESPVTGAVDMPDNVHVFTARGGKHQLSDEVWIHGVSFKDRHEPNSLLDRFDAPVAGAINIAMLHTSLAGAPGHDPYAPCTVAELSAMGFDYWALGHVHLRQIHATTPWIVMPGTPQGRDIGEAGRKSATMLTIQDGRIEIEEVPTSGVTFEHRTIVLGADVETDDEIRAAMRDTIMNAAEACQDPAGVIRLHMTGAPERHWQILRDRDVWTETAREIARETGRLWLDKLVLDLAAPDAARDAGSALSELGTLMGDVRGEEAFASDTEATLGAVLGAVPAEVRARVAPDEEAARAFAARCAAAGAEMVRARLGGVGR</sequence>
<proteinExistence type="predicted"/>
<dbReference type="InterPro" id="IPR041796">
    <property type="entry name" value="Mre11_N"/>
</dbReference>
<organism evidence="3 4">
    <name type="scientific">Citreimonas salinaria</name>
    <dbReference type="NCBI Taxonomy" id="321339"/>
    <lineage>
        <taxon>Bacteria</taxon>
        <taxon>Pseudomonadati</taxon>
        <taxon>Pseudomonadota</taxon>
        <taxon>Alphaproteobacteria</taxon>
        <taxon>Rhodobacterales</taxon>
        <taxon>Roseobacteraceae</taxon>
        <taxon>Citreimonas</taxon>
    </lineage>
</organism>
<evidence type="ECO:0000259" key="2">
    <source>
        <dbReference type="Pfam" id="PF00149"/>
    </source>
</evidence>
<dbReference type="InterPro" id="IPR050535">
    <property type="entry name" value="DNA_Repair-Maintenance_Comp"/>
</dbReference>
<keyword evidence="3" id="KW-0269">Exonuclease</keyword>
<name>A0A1H3MZW8_9RHOB</name>
<feature type="domain" description="Calcineurin-like phosphoesterase" evidence="2">
    <location>
        <begin position="42"/>
        <end position="205"/>
    </location>
</feature>
<keyword evidence="4" id="KW-1185">Reference proteome</keyword>
<evidence type="ECO:0000313" key="3">
    <source>
        <dbReference type="EMBL" id="SDY82108.1"/>
    </source>
</evidence>
<evidence type="ECO:0000313" key="4">
    <source>
        <dbReference type="Proteomes" id="UP000199286"/>
    </source>
</evidence>
<dbReference type="CDD" id="cd00840">
    <property type="entry name" value="MPP_Mre11_N"/>
    <property type="match status" value="1"/>
</dbReference>
<dbReference type="STRING" id="321339.SAMN05444340_11954"/>
<dbReference type="SUPFAM" id="SSF56300">
    <property type="entry name" value="Metallo-dependent phosphatases"/>
    <property type="match status" value="1"/>
</dbReference>
<dbReference type="Proteomes" id="UP000199286">
    <property type="component" value="Unassembled WGS sequence"/>
</dbReference>
<reference evidence="3 4" key="1">
    <citation type="submission" date="2016-10" db="EMBL/GenBank/DDBJ databases">
        <authorList>
            <person name="de Groot N.N."/>
        </authorList>
    </citation>
    <scope>NUCLEOTIDE SEQUENCE [LARGE SCALE GENOMIC DNA]</scope>
    <source>
        <strain evidence="3 4">DSM 26880</strain>
    </source>
</reference>
<protein>
    <submittedName>
        <fullName evidence="3">DNA repair exonuclease SbcCD nuclease subunit</fullName>
    </submittedName>
</protein>
<accession>A0A1H3MZW8</accession>
<dbReference type="GO" id="GO:0004527">
    <property type="term" value="F:exonuclease activity"/>
    <property type="evidence" value="ECO:0007669"/>
    <property type="project" value="UniProtKB-KW"/>
</dbReference>
<dbReference type="Gene3D" id="3.60.21.10">
    <property type="match status" value="1"/>
</dbReference>
<gene>
    <name evidence="3" type="ORF">SAMN05444340_11954</name>
</gene>
<dbReference type="AlphaFoldDB" id="A0A1H3MZW8"/>